<feature type="region of interest" description="Disordered" evidence="3">
    <location>
        <begin position="591"/>
        <end position="647"/>
    </location>
</feature>
<feature type="region of interest" description="Disordered" evidence="3">
    <location>
        <begin position="421"/>
        <end position="527"/>
    </location>
</feature>
<feature type="region of interest" description="Disordered" evidence="3">
    <location>
        <begin position="136"/>
        <end position="172"/>
    </location>
</feature>
<evidence type="ECO:0000256" key="4">
    <source>
        <dbReference type="SAM" id="Phobius"/>
    </source>
</evidence>
<feature type="region of interest" description="Disordered" evidence="3">
    <location>
        <begin position="663"/>
        <end position="698"/>
    </location>
</feature>
<feature type="signal peptide" evidence="5">
    <location>
        <begin position="1"/>
        <end position="22"/>
    </location>
</feature>
<dbReference type="InterPro" id="IPR027643">
    <property type="entry name" value="Formin-like_plant"/>
</dbReference>
<keyword evidence="5" id="KW-0732">Signal</keyword>
<dbReference type="InterPro" id="IPR015425">
    <property type="entry name" value="FH2_Formin"/>
</dbReference>
<feature type="region of interest" description="Disordered" evidence="3">
    <location>
        <begin position="193"/>
        <end position="264"/>
    </location>
</feature>
<feature type="compositionally biased region" description="Low complexity" evidence="3">
    <location>
        <begin position="200"/>
        <end position="211"/>
    </location>
</feature>
<feature type="compositionally biased region" description="Polar residues" evidence="3">
    <location>
        <begin position="480"/>
        <end position="491"/>
    </location>
</feature>
<comment type="caution">
    <text evidence="7">The sequence shown here is derived from an EMBL/GenBank/DDBJ whole genome shotgun (WGS) entry which is preliminary data.</text>
</comment>
<name>A0A328DQ65_9ASTE</name>
<comment type="similarity">
    <text evidence="1">Belongs to the formin-like family. Class-I subfamily.</text>
</comment>
<dbReference type="Pfam" id="PF02181">
    <property type="entry name" value="FH2"/>
    <property type="match status" value="1"/>
</dbReference>
<dbReference type="GO" id="GO:0045010">
    <property type="term" value="P:actin nucleation"/>
    <property type="evidence" value="ECO:0007669"/>
    <property type="project" value="InterPro"/>
</dbReference>
<feature type="compositionally biased region" description="Low complexity" evidence="3">
    <location>
        <begin position="286"/>
        <end position="322"/>
    </location>
</feature>
<reference evidence="7 8" key="1">
    <citation type="submission" date="2018-06" db="EMBL/GenBank/DDBJ databases">
        <title>The Genome of Cuscuta australis (Dodder) Provides Insight into the Evolution of Plant Parasitism.</title>
        <authorList>
            <person name="Liu H."/>
        </authorList>
    </citation>
    <scope>NUCLEOTIDE SEQUENCE [LARGE SCALE GENOMIC DNA]</scope>
    <source>
        <strain evidence="8">cv. Yunnan</strain>
        <tissue evidence="7">Vines</tissue>
    </source>
</reference>
<organism evidence="7 8">
    <name type="scientific">Cuscuta australis</name>
    <dbReference type="NCBI Taxonomy" id="267555"/>
    <lineage>
        <taxon>Eukaryota</taxon>
        <taxon>Viridiplantae</taxon>
        <taxon>Streptophyta</taxon>
        <taxon>Embryophyta</taxon>
        <taxon>Tracheophyta</taxon>
        <taxon>Spermatophyta</taxon>
        <taxon>Magnoliopsida</taxon>
        <taxon>eudicotyledons</taxon>
        <taxon>Gunneridae</taxon>
        <taxon>Pentapetalae</taxon>
        <taxon>asterids</taxon>
        <taxon>lamiids</taxon>
        <taxon>Solanales</taxon>
        <taxon>Convolvulaceae</taxon>
        <taxon>Cuscuteae</taxon>
        <taxon>Cuscuta</taxon>
        <taxon>Cuscuta subgen. Grammica</taxon>
        <taxon>Cuscuta sect. Cleistogrammica</taxon>
    </lineage>
</organism>
<sequence length="1128" mass="122754">MPSTAHLFLLPVLFFSASVVSSHNRRILHQPFVPIDSLPPSLPSPPPLPPPPADGAPDYPFSPSTHNTTPFFPETLSPPPPPALFSSIPANISSFNVTQASKPKTTSKLVASAVACVVAAVILVSVAVTLHLRKIRKRSSSESKPDRSVTGTPFDYGNNDGGDPVIPKLGRPSKPSSEYLYLGTMVNSRGAIESHSQQYSPTSTNTSAASSRKIDSPELQPLPPFVLGRNFRQNTEAESFRDGEDEEFYSPRGSLGGRESSIGTGSASRRAFAAIEVQNLGGANYSSSSSSSSGSCSPQRSVSLSISPPVSSSPKSSNSNLPELVSGQTALPPPPPQPPISMPRPVIERESQSTSPAGSSSPERDSKSSYSSSPRVSRIWDQIIDSPILNSPVRISSPLVESPIRISSPVAIGSPAKGSSLELESLPRNDHVNQSPARINRPGRESPVRTSSQVMESPARSSGHITSSLPRINNPLVDSPSPQRISSTNMESPPRTCKPHNMEFPMRNSSSSLDPPMTTAEAGMESPARISSPVINLSARKSNSLAVESPARISCNILDSHPRINIPAKESSLCMNSPDRSDMESSKIINRPVNQNVPKLAPPRPPPAPPISIPSQPPPPPPPPPSKHWESPTTPNPKPKITVSEPPDLVNLVRPISMDSPTLISPIQFPSHSEEPVNRNSDIHENGSPVELGEAPKPKLKPLHWDKVRASSDREMIWDQIKSSSFKLNEERIETLFVVNTPNSIKKETVRHSTLPSQSQENRVLDPKKSQNIAILLRALNVTTEEVCDALLEGNADSLGTELLESLMKMAPSKEEERKLKAYKDDSPFKLGPAEKFLNTVLDIPFAFKRVDAMLYVSNFESEIEYLQKSFQTLEAACEELRSSRMFLKLLEAVLKTGNRMNVGTNRGDARAFKLDTLLKLVDVKGADGKTTLLHFVVQEIIRSEGARLSTTNQSSIGSDDDAKCRKIGLQVVSSLCSSELTNVKNAAAMDAEVLHSEVFKLSQGIVNIKEFVRLNESNSQKFSQSMKRFTEMAEGEILKLQALESVAMSLVKEITEYFHGNSAKEEAHPFRIFMVVRDFLVVLERVCKEVGTINEQTVVSSAQKFPVPVNPMQFPVPVNPMLHRPQV</sequence>
<keyword evidence="8" id="KW-1185">Reference proteome</keyword>
<dbReference type="PROSITE" id="PS51444">
    <property type="entry name" value="FH2"/>
    <property type="match status" value="1"/>
</dbReference>
<dbReference type="PANTHER" id="PTHR23213:SF276">
    <property type="entry name" value="FORMIN-LIKE PROTEIN 1"/>
    <property type="match status" value="1"/>
</dbReference>
<keyword evidence="4" id="KW-0472">Membrane</keyword>
<feature type="domain" description="FH2" evidence="6">
    <location>
        <begin position="690"/>
        <end position="1110"/>
    </location>
</feature>
<gene>
    <name evidence="7" type="ORF">DM860_012420</name>
</gene>
<dbReference type="SMART" id="SM00498">
    <property type="entry name" value="FH2"/>
    <property type="match status" value="1"/>
</dbReference>
<dbReference type="AlphaFoldDB" id="A0A328DQ65"/>
<feature type="compositionally biased region" description="Pro residues" evidence="3">
    <location>
        <begin position="600"/>
        <end position="626"/>
    </location>
</feature>
<feature type="transmembrane region" description="Helical" evidence="4">
    <location>
        <begin position="109"/>
        <end position="132"/>
    </location>
</feature>
<keyword evidence="4" id="KW-0812">Transmembrane</keyword>
<feature type="compositionally biased region" description="Pro residues" evidence="3">
    <location>
        <begin position="331"/>
        <end position="342"/>
    </location>
</feature>
<proteinExistence type="inferred from homology"/>
<dbReference type="SUPFAM" id="SSF101447">
    <property type="entry name" value="Formin homology 2 domain (FH2 domain)"/>
    <property type="match status" value="1"/>
</dbReference>
<dbReference type="InterPro" id="IPR042201">
    <property type="entry name" value="FH2_Formin_sf"/>
</dbReference>
<feature type="compositionally biased region" description="Low complexity" evidence="3">
    <location>
        <begin position="352"/>
        <end position="361"/>
    </location>
</feature>
<protein>
    <recommendedName>
        <fullName evidence="2">Formin-like protein</fullName>
    </recommendedName>
</protein>
<keyword evidence="4" id="KW-1133">Transmembrane helix</keyword>
<accession>A0A328DQ65</accession>
<evidence type="ECO:0000256" key="3">
    <source>
        <dbReference type="SAM" id="MobiDB-lite"/>
    </source>
</evidence>
<evidence type="ECO:0000259" key="6">
    <source>
        <dbReference type="PROSITE" id="PS51444"/>
    </source>
</evidence>
<evidence type="ECO:0000313" key="8">
    <source>
        <dbReference type="Proteomes" id="UP000249390"/>
    </source>
</evidence>
<feature type="compositionally biased region" description="Polar residues" evidence="3">
    <location>
        <begin position="448"/>
        <end position="471"/>
    </location>
</feature>
<feature type="chain" id="PRO_5016361360" description="Formin-like protein" evidence="5">
    <location>
        <begin position="23"/>
        <end position="1128"/>
    </location>
</feature>
<dbReference type="Proteomes" id="UP000249390">
    <property type="component" value="Unassembled WGS sequence"/>
</dbReference>
<evidence type="ECO:0000256" key="2">
    <source>
        <dbReference type="RuleBase" id="RU361260"/>
    </source>
</evidence>
<evidence type="ECO:0000256" key="1">
    <source>
        <dbReference type="ARBA" id="ARBA00025793"/>
    </source>
</evidence>
<feature type="region of interest" description="Disordered" evidence="3">
    <location>
        <begin position="39"/>
        <end position="76"/>
    </location>
</feature>
<feature type="region of interest" description="Disordered" evidence="3">
    <location>
        <begin position="283"/>
        <end position="375"/>
    </location>
</feature>
<dbReference type="EMBL" id="NQVE01000111">
    <property type="protein sequence ID" value="RAL47795.1"/>
    <property type="molecule type" value="Genomic_DNA"/>
</dbReference>
<dbReference type="Gene3D" id="1.20.58.2220">
    <property type="entry name" value="Formin, FH2 domain"/>
    <property type="match status" value="1"/>
</dbReference>
<dbReference type="GO" id="GO:0051015">
    <property type="term" value="F:actin filament binding"/>
    <property type="evidence" value="ECO:0007669"/>
    <property type="project" value="InterPro"/>
</dbReference>
<feature type="compositionally biased region" description="Pro residues" evidence="3">
    <location>
        <begin position="40"/>
        <end position="54"/>
    </location>
</feature>
<evidence type="ECO:0000313" key="7">
    <source>
        <dbReference type="EMBL" id="RAL47795.1"/>
    </source>
</evidence>
<feature type="compositionally biased region" description="Basic and acidic residues" evidence="3">
    <location>
        <begin position="672"/>
        <end position="685"/>
    </location>
</feature>
<dbReference type="PANTHER" id="PTHR23213">
    <property type="entry name" value="FORMIN-RELATED"/>
    <property type="match status" value="1"/>
</dbReference>
<evidence type="ECO:0000256" key="5">
    <source>
        <dbReference type="SAM" id="SignalP"/>
    </source>
</evidence>